<proteinExistence type="inferred from homology"/>
<comment type="caution">
    <text evidence="5">The sequence shown here is derived from an EMBL/GenBank/DDBJ whole genome shotgun (WGS) entry which is preliminary data.</text>
</comment>
<evidence type="ECO:0000256" key="1">
    <source>
        <dbReference type="ARBA" id="ARBA00006252"/>
    </source>
</evidence>
<keyword evidence="6" id="KW-1185">Reference proteome</keyword>
<evidence type="ECO:0000259" key="4">
    <source>
        <dbReference type="Pfam" id="PF02525"/>
    </source>
</evidence>
<organism evidence="5 6">
    <name type="scientific">Cupriavidus cauae</name>
    <dbReference type="NCBI Taxonomy" id="2608999"/>
    <lineage>
        <taxon>Bacteria</taxon>
        <taxon>Pseudomonadati</taxon>
        <taxon>Pseudomonadota</taxon>
        <taxon>Betaproteobacteria</taxon>
        <taxon>Burkholderiales</taxon>
        <taxon>Burkholderiaceae</taxon>
        <taxon>Cupriavidus</taxon>
    </lineage>
</organism>
<feature type="region of interest" description="Disordered" evidence="3">
    <location>
        <begin position="264"/>
        <end position="285"/>
    </location>
</feature>
<dbReference type="AlphaFoldDB" id="A0A5M8AFP5"/>
<sequence length="285" mass="31610">MNVLLVYAHPEPRSLNGAIRDFAVQRLNAAGHTVQVSDLYAMQWKATLDAADNLDHRAGERFDASLDSKHAFEHGRQSEDIATEQRKLLWADAVILQFPLWWFSMPAILKGWVERVYAYGFAYGVGEHSDARWGDRYGEGTLAGKRAMLVVTAGGWESHYSPRGINGPIDDILFPIQHGILHYPGFDVLPPYVVYRTGRVDAARFATIREELGQRLDRLDTTPPIPFRRQNGGDYAIPQLTLRDDLAPGRTGFGVHVSPAPAESPSLSLWPSQEAVAPPSLQAVG</sequence>
<evidence type="ECO:0000256" key="3">
    <source>
        <dbReference type="SAM" id="MobiDB-lite"/>
    </source>
</evidence>
<gene>
    <name evidence="5" type="ORF">F1599_16930</name>
</gene>
<dbReference type="EMBL" id="VWRN01000045">
    <property type="protein sequence ID" value="KAA6120845.1"/>
    <property type="molecule type" value="Genomic_DNA"/>
</dbReference>
<accession>A0A5M8AFP5</accession>
<keyword evidence="2" id="KW-0560">Oxidoreductase</keyword>
<evidence type="ECO:0000313" key="5">
    <source>
        <dbReference type="EMBL" id="KAA6120845.1"/>
    </source>
</evidence>
<evidence type="ECO:0000256" key="2">
    <source>
        <dbReference type="ARBA" id="ARBA00023002"/>
    </source>
</evidence>
<reference evidence="5 6" key="1">
    <citation type="submission" date="2019-09" db="EMBL/GenBank/DDBJ databases">
        <title>Isolation of a novel species in the genus Cupriavidus from patients with sepsis using whole genome sequencing.</title>
        <authorList>
            <person name="Kweon O.J."/>
            <person name="Lee M.-K."/>
        </authorList>
    </citation>
    <scope>NUCLEOTIDE SEQUENCE [LARGE SCALE GENOMIC DNA]</scope>
    <source>
        <strain evidence="5 6">MKL-01</strain>
    </source>
</reference>
<dbReference type="PANTHER" id="PTHR10204:SF34">
    <property type="entry name" value="NAD(P)H DEHYDROGENASE [QUINONE] 1 ISOFORM 1"/>
    <property type="match status" value="1"/>
</dbReference>
<dbReference type="InterPro" id="IPR051545">
    <property type="entry name" value="NAD(P)H_dehydrogenase_qn"/>
</dbReference>
<dbReference type="PANTHER" id="PTHR10204">
    <property type="entry name" value="NAD P H OXIDOREDUCTASE-RELATED"/>
    <property type="match status" value="1"/>
</dbReference>
<dbReference type="GO" id="GO:0005829">
    <property type="term" value="C:cytosol"/>
    <property type="evidence" value="ECO:0007669"/>
    <property type="project" value="TreeGrafter"/>
</dbReference>
<protein>
    <submittedName>
        <fullName evidence="5">NAD(P)H-dependent oxidoreductase</fullName>
    </submittedName>
</protein>
<dbReference type="SUPFAM" id="SSF52218">
    <property type="entry name" value="Flavoproteins"/>
    <property type="match status" value="1"/>
</dbReference>
<dbReference type="RefSeq" id="WP_150083839.1">
    <property type="nucleotide sequence ID" value="NZ_VWRN01000045.1"/>
</dbReference>
<dbReference type="InterPro" id="IPR029039">
    <property type="entry name" value="Flavoprotein-like_sf"/>
</dbReference>
<dbReference type="InterPro" id="IPR003680">
    <property type="entry name" value="Flavodoxin_fold"/>
</dbReference>
<name>A0A5M8AFP5_9BURK</name>
<dbReference type="Pfam" id="PF02525">
    <property type="entry name" value="Flavodoxin_2"/>
    <property type="match status" value="1"/>
</dbReference>
<dbReference type="Gene3D" id="3.40.50.360">
    <property type="match status" value="1"/>
</dbReference>
<dbReference type="GO" id="GO:0003955">
    <property type="term" value="F:NAD(P)H dehydrogenase (quinone) activity"/>
    <property type="evidence" value="ECO:0007669"/>
    <property type="project" value="TreeGrafter"/>
</dbReference>
<comment type="similarity">
    <text evidence="1">Belongs to the NAD(P)H dehydrogenase (quinone) family.</text>
</comment>
<evidence type="ECO:0000313" key="6">
    <source>
        <dbReference type="Proteomes" id="UP000324324"/>
    </source>
</evidence>
<feature type="domain" description="Flavodoxin-like fold" evidence="4">
    <location>
        <begin position="1"/>
        <end position="215"/>
    </location>
</feature>
<dbReference type="Proteomes" id="UP000324324">
    <property type="component" value="Unassembled WGS sequence"/>
</dbReference>